<evidence type="ECO:0008006" key="3">
    <source>
        <dbReference type="Google" id="ProtNLM"/>
    </source>
</evidence>
<dbReference type="InterPro" id="IPR036047">
    <property type="entry name" value="F-box-like_dom_sf"/>
</dbReference>
<dbReference type="OrthoDB" id="2447803at2759"/>
<organism evidence="1 2">
    <name type="scientific">Hypholoma sublateritium (strain FD-334 SS-4)</name>
    <dbReference type="NCBI Taxonomy" id="945553"/>
    <lineage>
        <taxon>Eukaryota</taxon>
        <taxon>Fungi</taxon>
        <taxon>Dikarya</taxon>
        <taxon>Basidiomycota</taxon>
        <taxon>Agaricomycotina</taxon>
        <taxon>Agaricomycetes</taxon>
        <taxon>Agaricomycetidae</taxon>
        <taxon>Agaricales</taxon>
        <taxon>Agaricineae</taxon>
        <taxon>Strophariaceae</taxon>
        <taxon>Hypholoma</taxon>
    </lineage>
</organism>
<dbReference type="Proteomes" id="UP000054270">
    <property type="component" value="Unassembled WGS sequence"/>
</dbReference>
<evidence type="ECO:0000313" key="1">
    <source>
        <dbReference type="EMBL" id="KJA28738.1"/>
    </source>
</evidence>
<dbReference type="AlphaFoldDB" id="A0A0D2MXF4"/>
<accession>A0A0D2MXF4</accession>
<dbReference type="SUPFAM" id="SSF52047">
    <property type="entry name" value="RNI-like"/>
    <property type="match status" value="1"/>
</dbReference>
<evidence type="ECO:0000313" key="2">
    <source>
        <dbReference type="Proteomes" id="UP000054270"/>
    </source>
</evidence>
<dbReference type="STRING" id="945553.A0A0D2MXF4"/>
<keyword evidence="2" id="KW-1185">Reference proteome</keyword>
<sequence>MIFGFLDPQANVVNAQVCKQWLDIAMDVLWKDVSSLYRLVRLLSPLKSVGDKNYEFESLPDANAWKRFEKYARRVRRLKYHAASERRLNQTVFDDIARTRRRLEIFPNLRILDWNAPLGMCSLFMHNGVKKFVVHLPAQPLQHFFQDIVDRMPNLSTLNICSVVPVRDIEEDLAHFLRQLPKLEKVTFPRFYLTTRIAEAMSHSDCLSSLDFQYNDDQGVGDFQDIASFRPAFTEGAFPALYDLSLTASFDDTARFIKAPFSPTNLTQFYVDSGPVSEPVDSVHRLISAVSQHCQLVEEVYLVSARRPCRMDPTTEDDSGSNITLEMFKPLFKIPKLTCFEFSHQYPLLLTQQDITVFASSCPAIETLLLNAEPIYLTQSTLTLEALVPLARHCPQLKHLALFMDATQVPELTPMTPFKSLRQLMVGISIIDDEAGPALYLSHLLPPGCDVERGVTWEDCEDTDEALCEALYEIVRERYELWTGVKRMVPMLSMLRLQERQRTHQMERELEDLRMRTAVLRDSTALGVRLDLSTCLLI</sequence>
<dbReference type="SUPFAM" id="SSF81383">
    <property type="entry name" value="F-box domain"/>
    <property type="match status" value="1"/>
</dbReference>
<dbReference type="Gene3D" id="3.80.10.10">
    <property type="entry name" value="Ribonuclease Inhibitor"/>
    <property type="match status" value="1"/>
</dbReference>
<dbReference type="OMA" id="MEGAFPS"/>
<gene>
    <name evidence="1" type="ORF">HYPSUDRAFT_128584</name>
</gene>
<proteinExistence type="predicted"/>
<name>A0A0D2MXF4_HYPSF</name>
<dbReference type="EMBL" id="KN817520">
    <property type="protein sequence ID" value="KJA28738.1"/>
    <property type="molecule type" value="Genomic_DNA"/>
</dbReference>
<reference evidence="2" key="1">
    <citation type="submission" date="2014-04" db="EMBL/GenBank/DDBJ databases">
        <title>Evolutionary Origins and Diversification of the Mycorrhizal Mutualists.</title>
        <authorList>
            <consortium name="DOE Joint Genome Institute"/>
            <consortium name="Mycorrhizal Genomics Consortium"/>
            <person name="Kohler A."/>
            <person name="Kuo A."/>
            <person name="Nagy L.G."/>
            <person name="Floudas D."/>
            <person name="Copeland A."/>
            <person name="Barry K.W."/>
            <person name="Cichocki N."/>
            <person name="Veneault-Fourrey C."/>
            <person name="LaButti K."/>
            <person name="Lindquist E.A."/>
            <person name="Lipzen A."/>
            <person name="Lundell T."/>
            <person name="Morin E."/>
            <person name="Murat C."/>
            <person name="Riley R."/>
            <person name="Ohm R."/>
            <person name="Sun H."/>
            <person name="Tunlid A."/>
            <person name="Henrissat B."/>
            <person name="Grigoriev I.V."/>
            <person name="Hibbett D.S."/>
            <person name="Martin F."/>
        </authorList>
    </citation>
    <scope>NUCLEOTIDE SEQUENCE [LARGE SCALE GENOMIC DNA]</scope>
    <source>
        <strain evidence="2">FD-334 SS-4</strain>
    </source>
</reference>
<dbReference type="InterPro" id="IPR032675">
    <property type="entry name" value="LRR_dom_sf"/>
</dbReference>
<protein>
    <recommendedName>
        <fullName evidence="3">F-box domain-containing protein</fullName>
    </recommendedName>
</protein>